<evidence type="ECO:0000313" key="8">
    <source>
        <dbReference type="Proteomes" id="UP000243406"/>
    </source>
</evidence>
<evidence type="ECO:0000259" key="6">
    <source>
        <dbReference type="Pfam" id="PF00881"/>
    </source>
</evidence>
<evidence type="ECO:0000256" key="1">
    <source>
        <dbReference type="ARBA" id="ARBA00008366"/>
    </source>
</evidence>
<dbReference type="InterPro" id="IPR016446">
    <property type="entry name" value="Flavin_OxRdtase_Frp"/>
</dbReference>
<dbReference type="Gene3D" id="3.40.109.10">
    <property type="entry name" value="NADH Oxidase"/>
    <property type="match status" value="1"/>
</dbReference>
<evidence type="ECO:0000256" key="4">
    <source>
        <dbReference type="ARBA" id="ARBA00023002"/>
    </source>
</evidence>
<dbReference type="EMBL" id="FUYN01000007">
    <property type="protein sequence ID" value="SKB67592.1"/>
    <property type="molecule type" value="Genomic_DNA"/>
</dbReference>
<evidence type="ECO:0000256" key="3">
    <source>
        <dbReference type="ARBA" id="ARBA00022643"/>
    </source>
</evidence>
<dbReference type="Pfam" id="PF00881">
    <property type="entry name" value="Nitroreductase"/>
    <property type="match status" value="1"/>
</dbReference>
<organism evidence="7 8">
    <name type="scientific">Acetoanaerobium noterae</name>
    <dbReference type="NCBI Taxonomy" id="745369"/>
    <lineage>
        <taxon>Bacteria</taxon>
        <taxon>Bacillati</taxon>
        <taxon>Bacillota</taxon>
        <taxon>Clostridia</taxon>
        <taxon>Peptostreptococcales</taxon>
        <taxon>Filifactoraceae</taxon>
        <taxon>Acetoanaerobium</taxon>
    </lineage>
</organism>
<dbReference type="CDD" id="cd02146">
    <property type="entry name" value="NfsA-like"/>
    <property type="match status" value="1"/>
</dbReference>
<dbReference type="OrthoDB" id="9775805at2"/>
<dbReference type="PANTHER" id="PTHR43425">
    <property type="entry name" value="OXYGEN-INSENSITIVE NADPH NITROREDUCTASE"/>
    <property type="match status" value="1"/>
</dbReference>
<dbReference type="AlphaFoldDB" id="A0A1T5D778"/>
<gene>
    <name evidence="7" type="ORF">SAMN02745120_2629</name>
</gene>
<dbReference type="Proteomes" id="UP000243406">
    <property type="component" value="Unassembled WGS sequence"/>
</dbReference>
<keyword evidence="2 5" id="KW-0285">Flavoprotein</keyword>
<sequence>MTHVYDVLTEHRSIRKYKQDPVDEKHLEMILRAAQAAPSSVNGQQWSIILVKDQEKKDKLASLTGDQSWVAEAPVFLVFVADYNRAKLAAKKNDNELKITESVESIMVASVDVGLAAGNAIAVAESLGYGIVPIGGVRREPEEVIELLELPQYVYPIVGLCIGIPESKEEKKPRLPLQAVVHNEAYNKDQMIDIDVYDDIIHNYLLERSAGKKDTNWSKQLSDLYSRVYYPKVYPSLKKQGFDNDK</sequence>
<dbReference type="PANTHER" id="PTHR43425:SF2">
    <property type="entry name" value="OXYGEN-INSENSITIVE NADPH NITROREDUCTASE"/>
    <property type="match status" value="1"/>
</dbReference>
<reference evidence="8" key="1">
    <citation type="submission" date="2017-02" db="EMBL/GenBank/DDBJ databases">
        <authorList>
            <person name="Varghese N."/>
            <person name="Submissions S."/>
        </authorList>
    </citation>
    <scope>NUCLEOTIDE SEQUENCE [LARGE SCALE GENOMIC DNA]</scope>
    <source>
        <strain evidence="8">ATCC 35199</strain>
    </source>
</reference>
<dbReference type="GO" id="GO:0016491">
    <property type="term" value="F:oxidoreductase activity"/>
    <property type="evidence" value="ECO:0007669"/>
    <property type="project" value="UniProtKB-UniRule"/>
</dbReference>
<comment type="similarity">
    <text evidence="1 5">Belongs to the flavin oxidoreductase frp family.</text>
</comment>
<evidence type="ECO:0000256" key="5">
    <source>
        <dbReference type="PIRNR" id="PIRNR005426"/>
    </source>
</evidence>
<dbReference type="SUPFAM" id="SSF55469">
    <property type="entry name" value="FMN-dependent nitroreductase-like"/>
    <property type="match status" value="1"/>
</dbReference>
<keyword evidence="3 5" id="KW-0288">FMN</keyword>
<evidence type="ECO:0000313" key="7">
    <source>
        <dbReference type="EMBL" id="SKB67592.1"/>
    </source>
</evidence>
<proteinExistence type="inferred from homology"/>
<feature type="domain" description="Nitroreductase" evidence="6">
    <location>
        <begin position="9"/>
        <end position="163"/>
    </location>
</feature>
<dbReference type="InterPro" id="IPR029479">
    <property type="entry name" value="Nitroreductase"/>
</dbReference>
<keyword evidence="8" id="KW-1185">Reference proteome</keyword>
<dbReference type="InterPro" id="IPR000415">
    <property type="entry name" value="Nitroreductase-like"/>
</dbReference>
<protein>
    <submittedName>
        <fullName evidence="7">FMN reductase [NAD(P)H]</fullName>
    </submittedName>
</protein>
<keyword evidence="4 5" id="KW-0560">Oxidoreductase</keyword>
<name>A0A1T5D778_9FIRM</name>
<evidence type="ECO:0000256" key="2">
    <source>
        <dbReference type="ARBA" id="ARBA00022630"/>
    </source>
</evidence>
<dbReference type="PIRSF" id="PIRSF005426">
    <property type="entry name" value="Frp"/>
    <property type="match status" value="1"/>
</dbReference>
<accession>A0A1T5D778</accession>
<keyword evidence="5" id="KW-0521">NADP</keyword>
<dbReference type="RefSeq" id="WP_079590409.1">
    <property type="nucleotide sequence ID" value="NZ_CP154629.1"/>
</dbReference>